<organism evidence="1 2">
    <name type="scientific">Rhizobium lusitanum</name>
    <dbReference type="NCBI Taxonomy" id="293958"/>
    <lineage>
        <taxon>Bacteria</taxon>
        <taxon>Pseudomonadati</taxon>
        <taxon>Pseudomonadota</taxon>
        <taxon>Alphaproteobacteria</taxon>
        <taxon>Hyphomicrobiales</taxon>
        <taxon>Rhizobiaceae</taxon>
        <taxon>Rhizobium/Agrobacterium group</taxon>
        <taxon>Rhizobium</taxon>
    </lineage>
</organism>
<protein>
    <submittedName>
        <fullName evidence="1">Uncharacterized protein</fullName>
    </submittedName>
</protein>
<reference evidence="1 2" key="1">
    <citation type="submission" date="2016-08" db="EMBL/GenBank/DDBJ databases">
        <authorList>
            <person name="Seilhamer J.J."/>
        </authorList>
    </citation>
    <scope>NUCLEOTIDE SEQUENCE [LARGE SCALE GENOMIC DNA]</scope>
    <source>
        <strain evidence="1 2">P1-7</strain>
    </source>
</reference>
<accession>A0A1C3XKE0</accession>
<dbReference type="AlphaFoldDB" id="A0A1C3XKE0"/>
<dbReference type="RefSeq" id="WP_092577591.1">
    <property type="nucleotide sequence ID" value="NZ_FMAF01000053.1"/>
</dbReference>
<dbReference type="OrthoDB" id="8392808at2"/>
<proteinExistence type="predicted"/>
<dbReference type="Proteomes" id="UP000199205">
    <property type="component" value="Unassembled WGS sequence"/>
</dbReference>
<name>A0A1C3XKE0_9HYPH</name>
<dbReference type="EMBL" id="FMAF01000053">
    <property type="protein sequence ID" value="SCB52669.1"/>
    <property type="molecule type" value="Genomic_DNA"/>
</dbReference>
<gene>
    <name evidence="1" type="ORF">GA0061101_1533</name>
</gene>
<evidence type="ECO:0000313" key="2">
    <source>
        <dbReference type="Proteomes" id="UP000199205"/>
    </source>
</evidence>
<evidence type="ECO:0000313" key="1">
    <source>
        <dbReference type="EMBL" id="SCB52669.1"/>
    </source>
</evidence>
<sequence length="61" mass="6837">MDSKNCGSRPEIRDGIEVMPEMVDLPPEWRQAKRTTADELVDEALLESFPASDPMASGRME</sequence>